<evidence type="ECO:0000256" key="1">
    <source>
        <dbReference type="ARBA" id="ARBA00004141"/>
    </source>
</evidence>
<protein>
    <submittedName>
        <fullName evidence="11">Voltage-gated potassium channel</fullName>
    </submittedName>
</protein>
<evidence type="ECO:0000256" key="9">
    <source>
        <dbReference type="SAM" id="Phobius"/>
    </source>
</evidence>
<dbReference type="Pfam" id="PF07885">
    <property type="entry name" value="Ion_trans_2"/>
    <property type="match status" value="1"/>
</dbReference>
<dbReference type="EMBL" id="JACCHL010000001">
    <property type="protein sequence ID" value="NYH55176.1"/>
    <property type="molecule type" value="Genomic_DNA"/>
</dbReference>
<dbReference type="InterPro" id="IPR027359">
    <property type="entry name" value="Volt_channel_dom_sf"/>
</dbReference>
<name>A0A7Y9XG42_9ACTN</name>
<keyword evidence="3 9" id="KW-0812">Transmembrane</keyword>
<evidence type="ECO:0000256" key="4">
    <source>
        <dbReference type="ARBA" id="ARBA00022989"/>
    </source>
</evidence>
<organism evidence="11 12">
    <name type="scientific">Nocardiopsis sinuspersici</name>
    <dbReference type="NCBI Taxonomy" id="501010"/>
    <lineage>
        <taxon>Bacteria</taxon>
        <taxon>Bacillati</taxon>
        <taxon>Actinomycetota</taxon>
        <taxon>Actinomycetes</taxon>
        <taxon>Streptosporangiales</taxon>
        <taxon>Nocardiopsidaceae</taxon>
        <taxon>Nocardiopsis</taxon>
    </lineage>
</organism>
<evidence type="ECO:0000313" key="12">
    <source>
        <dbReference type="Proteomes" id="UP000584931"/>
    </source>
</evidence>
<keyword evidence="5" id="KW-0406">Ion transport</keyword>
<keyword evidence="2" id="KW-0813">Transport</keyword>
<evidence type="ECO:0000313" key="11">
    <source>
        <dbReference type="EMBL" id="NYH55176.1"/>
    </source>
</evidence>
<dbReference type="AlphaFoldDB" id="A0A7Y9XG42"/>
<evidence type="ECO:0000256" key="2">
    <source>
        <dbReference type="ARBA" id="ARBA00022448"/>
    </source>
</evidence>
<dbReference type="RefSeq" id="WP_179811335.1">
    <property type="nucleotide sequence ID" value="NZ_JACCHL010000001.1"/>
</dbReference>
<proteinExistence type="predicted"/>
<dbReference type="PANTHER" id="PTHR11537">
    <property type="entry name" value="VOLTAGE-GATED POTASSIUM CHANNEL"/>
    <property type="match status" value="1"/>
</dbReference>
<evidence type="ECO:0000256" key="5">
    <source>
        <dbReference type="ARBA" id="ARBA00023065"/>
    </source>
</evidence>
<dbReference type="InterPro" id="IPR013099">
    <property type="entry name" value="K_chnl_dom"/>
</dbReference>
<dbReference type="Gene3D" id="1.20.5.110">
    <property type="match status" value="1"/>
</dbReference>
<dbReference type="Gene3D" id="1.10.287.70">
    <property type="match status" value="1"/>
</dbReference>
<dbReference type="Proteomes" id="UP000584931">
    <property type="component" value="Unassembled WGS sequence"/>
</dbReference>
<feature type="transmembrane region" description="Helical" evidence="9">
    <location>
        <begin position="60"/>
        <end position="78"/>
    </location>
</feature>
<feature type="transmembrane region" description="Helical" evidence="9">
    <location>
        <begin position="128"/>
        <end position="147"/>
    </location>
</feature>
<dbReference type="InterPro" id="IPR028325">
    <property type="entry name" value="VG_K_chnl"/>
</dbReference>
<sequence>MEQHSSSSPSPPRSQERLTRWRSVTELPLVGAALVFVAAYAWPILDPGLSQNWREFCEVLLVAVWVVFAADYATRLYLAPNRWTFIRGNLLDLMIVVLPMLRPLQLVRLLTVLSLLHRHMSVSLRGNVILYTAGITVIMLLMASLSILRAEQDAPGANITTLTDAFWWSLVTVSTVGYGDFYPVTGTGRLIAAFLFIMGIGLLGVITGTLSTWLVQRVDDGSDKHAQETDTATREQLRELTEQVRALRAELGRTAETAEPVPPDRPEASP</sequence>
<evidence type="ECO:0000256" key="7">
    <source>
        <dbReference type="ARBA" id="ARBA00023303"/>
    </source>
</evidence>
<reference evidence="11 12" key="1">
    <citation type="submission" date="2020-07" db="EMBL/GenBank/DDBJ databases">
        <title>Sequencing the genomes of 1000 actinobacteria strains.</title>
        <authorList>
            <person name="Klenk H.-P."/>
        </authorList>
    </citation>
    <scope>NUCLEOTIDE SEQUENCE [LARGE SCALE GENOMIC DNA]</scope>
    <source>
        <strain evidence="11 12">DSM 45278</strain>
    </source>
</reference>
<dbReference type="PANTHER" id="PTHR11537:SF254">
    <property type="entry name" value="POTASSIUM VOLTAGE-GATED CHANNEL PROTEIN SHAB"/>
    <property type="match status" value="1"/>
</dbReference>
<evidence type="ECO:0000256" key="3">
    <source>
        <dbReference type="ARBA" id="ARBA00022692"/>
    </source>
</evidence>
<keyword evidence="6 9" id="KW-0472">Membrane</keyword>
<dbReference type="GO" id="GO:0005249">
    <property type="term" value="F:voltage-gated potassium channel activity"/>
    <property type="evidence" value="ECO:0007669"/>
    <property type="project" value="InterPro"/>
</dbReference>
<dbReference type="GO" id="GO:0008076">
    <property type="term" value="C:voltage-gated potassium channel complex"/>
    <property type="evidence" value="ECO:0007669"/>
    <property type="project" value="InterPro"/>
</dbReference>
<feature type="region of interest" description="Disordered" evidence="8">
    <location>
        <begin position="249"/>
        <end position="270"/>
    </location>
</feature>
<feature type="transmembrane region" description="Helical" evidence="9">
    <location>
        <begin position="190"/>
        <end position="215"/>
    </location>
</feature>
<accession>A0A7Y9XG42</accession>
<evidence type="ECO:0000256" key="8">
    <source>
        <dbReference type="SAM" id="MobiDB-lite"/>
    </source>
</evidence>
<evidence type="ECO:0000256" key="6">
    <source>
        <dbReference type="ARBA" id="ARBA00023136"/>
    </source>
</evidence>
<dbReference type="Gene3D" id="1.20.120.350">
    <property type="entry name" value="Voltage-gated potassium channels. Chain C"/>
    <property type="match status" value="1"/>
</dbReference>
<evidence type="ECO:0000259" key="10">
    <source>
        <dbReference type="Pfam" id="PF07885"/>
    </source>
</evidence>
<dbReference type="GO" id="GO:0001508">
    <property type="term" value="P:action potential"/>
    <property type="evidence" value="ECO:0007669"/>
    <property type="project" value="TreeGrafter"/>
</dbReference>
<gene>
    <name evidence="11" type="ORF">HNR06_004765</name>
</gene>
<comment type="caution">
    <text evidence="11">The sequence shown here is derived from an EMBL/GenBank/DDBJ whole genome shotgun (WGS) entry which is preliminary data.</text>
</comment>
<feature type="transmembrane region" description="Helical" evidence="9">
    <location>
        <begin position="27"/>
        <end position="45"/>
    </location>
</feature>
<dbReference type="SUPFAM" id="SSF81324">
    <property type="entry name" value="Voltage-gated potassium channels"/>
    <property type="match status" value="1"/>
</dbReference>
<keyword evidence="7 11" id="KW-0407">Ion channel</keyword>
<feature type="transmembrane region" description="Helical" evidence="9">
    <location>
        <begin position="159"/>
        <end position="178"/>
    </location>
</feature>
<feature type="domain" description="Potassium channel" evidence="10">
    <location>
        <begin position="143"/>
        <end position="215"/>
    </location>
</feature>
<comment type="subcellular location">
    <subcellularLocation>
        <location evidence="1">Membrane</location>
        <topology evidence="1">Multi-pass membrane protein</topology>
    </subcellularLocation>
</comment>
<keyword evidence="4 9" id="KW-1133">Transmembrane helix</keyword>